<reference evidence="14 15" key="1">
    <citation type="journal article" date="2023" name="Nat. Commun.">
        <title>Origin of minicircular mitochondrial genomes in red algae.</title>
        <authorList>
            <person name="Lee Y."/>
            <person name="Cho C.H."/>
            <person name="Lee Y.M."/>
            <person name="Park S.I."/>
            <person name="Yang J.H."/>
            <person name="West J.A."/>
            <person name="Bhattacharya D."/>
            <person name="Yoon H.S."/>
        </authorList>
    </citation>
    <scope>NUCLEOTIDE SEQUENCE [LARGE SCALE GENOMIC DNA]</scope>
    <source>
        <strain evidence="14 15">CCMP1338</strain>
        <tissue evidence="14">Whole cell</tissue>
    </source>
</reference>
<keyword evidence="6 12" id="KW-0732">Signal</keyword>
<dbReference type="SUPFAM" id="SSF49562">
    <property type="entry name" value="C2 domain (Calcium/lipid-binding domain, CaLB)"/>
    <property type="match status" value="1"/>
</dbReference>
<keyword evidence="8" id="KW-0106">Calcium</keyword>
<protein>
    <recommendedName>
        <fullName evidence="13">EGF-like domain-containing protein</fullName>
    </recommendedName>
</protein>
<keyword evidence="4" id="KW-0964">Secreted</keyword>
<name>A0AAV8UJ00_9RHOD</name>
<dbReference type="FunFam" id="2.10.25.10:FF:000425">
    <property type="entry name" value="Eyes shut homolog"/>
    <property type="match status" value="1"/>
</dbReference>
<dbReference type="SMART" id="SM00181">
    <property type="entry name" value="EGF"/>
    <property type="match status" value="1"/>
</dbReference>
<evidence type="ECO:0000256" key="1">
    <source>
        <dbReference type="ARBA" id="ARBA00004496"/>
    </source>
</evidence>
<evidence type="ECO:0000256" key="3">
    <source>
        <dbReference type="ARBA" id="ARBA00022490"/>
    </source>
</evidence>
<accession>A0AAV8UJ00</accession>
<gene>
    <name evidence="14" type="ORF">NDN08_004890</name>
</gene>
<dbReference type="GO" id="GO:0005737">
    <property type="term" value="C:cytoplasm"/>
    <property type="evidence" value="ECO:0007669"/>
    <property type="project" value="UniProtKB-SubCell"/>
</dbReference>
<dbReference type="Gene3D" id="2.60.40.150">
    <property type="entry name" value="C2 domain"/>
    <property type="match status" value="1"/>
</dbReference>
<dbReference type="Pfam" id="PF00008">
    <property type="entry name" value="EGF"/>
    <property type="match status" value="1"/>
</dbReference>
<dbReference type="GO" id="GO:0005576">
    <property type="term" value="C:extracellular region"/>
    <property type="evidence" value="ECO:0007669"/>
    <property type="project" value="UniProtKB-SubCell"/>
</dbReference>
<dbReference type="Proteomes" id="UP001157974">
    <property type="component" value="Unassembled WGS sequence"/>
</dbReference>
<dbReference type="PROSITE" id="PS00022">
    <property type="entry name" value="EGF_1"/>
    <property type="match status" value="1"/>
</dbReference>
<dbReference type="PRINTS" id="PR00010">
    <property type="entry name" value="EGFBLOOD"/>
</dbReference>
<feature type="chain" id="PRO_5043384278" description="EGF-like domain-containing protein" evidence="12">
    <location>
        <begin position="22"/>
        <end position="212"/>
    </location>
</feature>
<sequence>MQKLGYSLLLVFSGVVCVSTALKLRDPYDPEPEPPFPIPTPGKPDCSPNPCRNGGTCSETSTGYRCTCPAGTLGTRCERMRGTLEVYVEDAFRLGDEDFWSRSDPYVRVIGVNYYNQELTLNTERCNDCDLRVRFRENLQFGRNYWKAIRVSVWDHDDEWYDRTDDELIPQKTFYLKTPWAFPSYRRDLVTACKDSNCNTRVNVYYKFWHNV</sequence>
<evidence type="ECO:0000256" key="7">
    <source>
        <dbReference type="ARBA" id="ARBA00022737"/>
    </source>
</evidence>
<dbReference type="SUPFAM" id="SSF57196">
    <property type="entry name" value="EGF/Laminin"/>
    <property type="match status" value="1"/>
</dbReference>
<keyword evidence="15" id="KW-1185">Reference proteome</keyword>
<evidence type="ECO:0000256" key="4">
    <source>
        <dbReference type="ARBA" id="ARBA00022525"/>
    </source>
</evidence>
<dbReference type="CDD" id="cd00054">
    <property type="entry name" value="EGF_CA"/>
    <property type="match status" value="1"/>
</dbReference>
<evidence type="ECO:0000256" key="6">
    <source>
        <dbReference type="ARBA" id="ARBA00022729"/>
    </source>
</evidence>
<comment type="caution">
    <text evidence="11">Lacks conserved residue(s) required for the propagation of feature annotation.</text>
</comment>
<feature type="signal peptide" evidence="12">
    <location>
        <begin position="1"/>
        <end position="21"/>
    </location>
</feature>
<keyword evidence="7" id="KW-0677">Repeat</keyword>
<keyword evidence="3" id="KW-0963">Cytoplasm</keyword>
<evidence type="ECO:0000256" key="5">
    <source>
        <dbReference type="ARBA" id="ARBA00022536"/>
    </source>
</evidence>
<dbReference type="PROSITE" id="PS50026">
    <property type="entry name" value="EGF_3"/>
    <property type="match status" value="1"/>
</dbReference>
<proteinExistence type="predicted"/>
<comment type="caution">
    <text evidence="14">The sequence shown here is derived from an EMBL/GenBank/DDBJ whole genome shotgun (WGS) entry which is preliminary data.</text>
</comment>
<evidence type="ECO:0000259" key="13">
    <source>
        <dbReference type="PROSITE" id="PS50026"/>
    </source>
</evidence>
<evidence type="ECO:0000256" key="2">
    <source>
        <dbReference type="ARBA" id="ARBA00004613"/>
    </source>
</evidence>
<evidence type="ECO:0000256" key="8">
    <source>
        <dbReference type="ARBA" id="ARBA00022837"/>
    </source>
</evidence>
<evidence type="ECO:0000313" key="15">
    <source>
        <dbReference type="Proteomes" id="UP001157974"/>
    </source>
</evidence>
<dbReference type="Gene3D" id="2.10.25.10">
    <property type="entry name" value="Laminin"/>
    <property type="match status" value="1"/>
</dbReference>
<comment type="subcellular location">
    <subcellularLocation>
        <location evidence="1">Cytoplasm</location>
    </subcellularLocation>
    <subcellularLocation>
        <location evidence="2">Secreted</location>
    </subcellularLocation>
</comment>
<feature type="domain" description="EGF-like" evidence="13">
    <location>
        <begin position="42"/>
        <end position="78"/>
    </location>
</feature>
<keyword evidence="9 11" id="KW-1015">Disulfide bond</keyword>
<dbReference type="InterPro" id="IPR035892">
    <property type="entry name" value="C2_domain_sf"/>
</dbReference>
<evidence type="ECO:0000256" key="11">
    <source>
        <dbReference type="PROSITE-ProRule" id="PRU00076"/>
    </source>
</evidence>
<feature type="disulfide bond" evidence="11">
    <location>
        <begin position="68"/>
        <end position="77"/>
    </location>
</feature>
<keyword evidence="5 11" id="KW-0245">EGF-like domain</keyword>
<organism evidence="14 15">
    <name type="scientific">Rhodosorus marinus</name>
    <dbReference type="NCBI Taxonomy" id="101924"/>
    <lineage>
        <taxon>Eukaryota</taxon>
        <taxon>Rhodophyta</taxon>
        <taxon>Stylonematophyceae</taxon>
        <taxon>Stylonematales</taxon>
        <taxon>Stylonemataceae</taxon>
        <taxon>Rhodosorus</taxon>
    </lineage>
</organism>
<evidence type="ECO:0000313" key="14">
    <source>
        <dbReference type="EMBL" id="KAJ8901028.1"/>
    </source>
</evidence>
<evidence type="ECO:0000256" key="10">
    <source>
        <dbReference type="ARBA" id="ARBA00023180"/>
    </source>
</evidence>
<dbReference type="AlphaFoldDB" id="A0AAV8UJ00"/>
<keyword evidence="10" id="KW-0325">Glycoprotein</keyword>
<evidence type="ECO:0000256" key="12">
    <source>
        <dbReference type="SAM" id="SignalP"/>
    </source>
</evidence>
<dbReference type="InterPro" id="IPR000742">
    <property type="entry name" value="EGF"/>
</dbReference>
<evidence type="ECO:0000256" key="9">
    <source>
        <dbReference type="ARBA" id="ARBA00023157"/>
    </source>
</evidence>
<dbReference type="EMBL" id="JAMWBK010000012">
    <property type="protein sequence ID" value="KAJ8901028.1"/>
    <property type="molecule type" value="Genomic_DNA"/>
</dbReference>